<name>A0A1T4KW95_9FIRM</name>
<protein>
    <submittedName>
        <fullName evidence="1">Uncharacterized protein</fullName>
    </submittedName>
</protein>
<keyword evidence="2" id="KW-1185">Reference proteome</keyword>
<dbReference type="Proteomes" id="UP000190657">
    <property type="component" value="Unassembled WGS sequence"/>
</dbReference>
<gene>
    <name evidence="1" type="ORF">SAMN02745114_00647</name>
</gene>
<proteinExistence type="predicted"/>
<reference evidence="1 2" key="1">
    <citation type="submission" date="2017-02" db="EMBL/GenBank/DDBJ databases">
        <authorList>
            <person name="Peterson S.W."/>
        </authorList>
    </citation>
    <scope>NUCLEOTIDE SEQUENCE [LARGE SCALE GENOMIC DNA]</scope>
    <source>
        <strain evidence="1 2">ATCC 51222</strain>
    </source>
</reference>
<accession>A0A1T4KW95</accession>
<evidence type="ECO:0000313" key="2">
    <source>
        <dbReference type="Proteomes" id="UP000190657"/>
    </source>
</evidence>
<organism evidence="1 2">
    <name type="scientific">Eubacterium coprostanoligenes</name>
    <dbReference type="NCBI Taxonomy" id="290054"/>
    <lineage>
        <taxon>Bacteria</taxon>
        <taxon>Bacillati</taxon>
        <taxon>Bacillota</taxon>
        <taxon>Clostridia</taxon>
        <taxon>Eubacteriales</taxon>
        <taxon>Eubacteriaceae</taxon>
        <taxon>Eubacterium</taxon>
    </lineage>
</organism>
<evidence type="ECO:0000313" key="1">
    <source>
        <dbReference type="EMBL" id="SJZ46699.1"/>
    </source>
</evidence>
<dbReference type="AlphaFoldDB" id="A0A1T4KW95"/>
<dbReference type="RefSeq" id="WP_078768140.1">
    <property type="nucleotide sequence ID" value="NZ_FUWW01000005.1"/>
</dbReference>
<dbReference type="STRING" id="290054.SAMN02745114_00647"/>
<sequence>MKKHFTNINVKLLSLTLSIVLLFSNFTVNILQVKANTKNVQNHYIIYQYSNGESSNDKIKFEIYSTNKINFEGHLQVKDDSGAVNFDDDVSGTIKYFGNYFECYCEFKTTWVFGIKYNSNATITVYPFSGKANITFGGEGWIATMEKGVII</sequence>
<dbReference type="EMBL" id="FUWW01000005">
    <property type="protein sequence ID" value="SJZ46699.1"/>
    <property type="molecule type" value="Genomic_DNA"/>
</dbReference>